<proteinExistence type="inferred from homology"/>
<dbReference type="EC" id="3.1.4.46" evidence="2"/>
<dbReference type="Pfam" id="PF03009">
    <property type="entry name" value="GDPD"/>
    <property type="match status" value="2"/>
</dbReference>
<dbReference type="InterPro" id="IPR017946">
    <property type="entry name" value="PLC-like_Pdiesterase_TIM-brl"/>
</dbReference>
<dbReference type="GO" id="GO:0008889">
    <property type="term" value="F:glycerophosphodiester phosphodiesterase activity"/>
    <property type="evidence" value="ECO:0007669"/>
    <property type="project" value="UniProtKB-EC"/>
</dbReference>
<evidence type="ECO:0000313" key="9">
    <source>
        <dbReference type="Proteomes" id="UP000671914"/>
    </source>
</evidence>
<reference evidence="8" key="1">
    <citation type="submission" date="2021-03" db="EMBL/GenBank/DDBJ databases">
        <title>Agromyces archimandritus sp. nov., isolated from the cockroach Archimandrita tessellata.</title>
        <authorList>
            <person name="Guzman J."/>
            <person name="Ortuzar M."/>
            <person name="Poehlein A."/>
            <person name="Daniel R."/>
            <person name="Trujillo M."/>
            <person name="Vilcinskas A."/>
        </authorList>
    </citation>
    <scope>NUCLEOTIDE SEQUENCE</scope>
    <source>
        <strain evidence="8">G127AT</strain>
    </source>
</reference>
<evidence type="ECO:0000256" key="2">
    <source>
        <dbReference type="ARBA" id="ARBA00012247"/>
    </source>
</evidence>
<dbReference type="RefSeq" id="WP_210896968.1">
    <property type="nucleotide sequence ID" value="NZ_CP071696.1"/>
</dbReference>
<dbReference type="GO" id="GO:0042597">
    <property type="term" value="C:periplasmic space"/>
    <property type="evidence" value="ECO:0007669"/>
    <property type="project" value="TreeGrafter"/>
</dbReference>
<feature type="domain" description="GP-PDE" evidence="7">
    <location>
        <begin position="18"/>
        <end position="319"/>
    </location>
</feature>
<dbReference type="AlphaFoldDB" id="A0A975IPE3"/>
<sequence length="417" mass="44117">MGGDMRAPGAGAANGLRPLVIGHRGAPGYRPEHTRSSYELALALGADAVEPDLVASRDGVLVLRHENEISGTTDVAARPEFASRRTSREIDGRRITGWFTEDFTWAELATLRARERLPAIRRASASFDGRYPILRLRDLLGLLDRAADGRQACPAGGGIRTPGIRAPDVRTPGVRTPAMVAEFKHASHFAEQGLPLDELFRTELDAAGWGTGDGRIVMEAFEPGILDRLGEAGIAGPRVLLVERAGAPADLVRSAGSRAPAYDSFMTAAGLAGLAGRFDGVSVSLSRLLAGPADGRADAGARVDAGAAADAAGRPRASAPDARTPLTGAALIRQAHEAGLLVYTWTLRPENAFLAKRYRRGPREAWGRWPDEFARIIRTGVDGVFADHPDLAVDAIEEVRRADAGAEPAESDVGGAP</sequence>
<evidence type="ECO:0000256" key="5">
    <source>
        <dbReference type="ARBA" id="ARBA00022801"/>
    </source>
</evidence>
<gene>
    <name evidence="8" type="ORF">G127AT_11385</name>
</gene>
<protein>
    <recommendedName>
        <fullName evidence="2">glycerophosphodiester phosphodiesterase</fullName>
        <ecNumber evidence="2">3.1.4.46</ecNumber>
    </recommendedName>
</protein>
<keyword evidence="5" id="KW-0378">Hydrolase</keyword>
<evidence type="ECO:0000256" key="6">
    <source>
        <dbReference type="ARBA" id="ARBA00047512"/>
    </source>
</evidence>
<dbReference type="EMBL" id="CP071696">
    <property type="protein sequence ID" value="QTX03906.1"/>
    <property type="molecule type" value="Genomic_DNA"/>
</dbReference>
<dbReference type="PANTHER" id="PTHR43620">
    <property type="entry name" value="GLYCEROPHOSPHORYL DIESTER PHOSPHODIESTERASE"/>
    <property type="match status" value="1"/>
</dbReference>
<dbReference type="PROSITE" id="PS51704">
    <property type="entry name" value="GP_PDE"/>
    <property type="match status" value="1"/>
</dbReference>
<name>A0A975IPE3_9MICO</name>
<dbReference type="GO" id="GO:0006629">
    <property type="term" value="P:lipid metabolic process"/>
    <property type="evidence" value="ECO:0007669"/>
    <property type="project" value="InterPro"/>
</dbReference>
<keyword evidence="3" id="KW-0732">Signal</keyword>
<comment type="catalytic activity">
    <reaction evidence="6">
        <text>a sn-glycero-3-phosphodiester + H2O = an alcohol + sn-glycerol 3-phosphate + H(+)</text>
        <dbReference type="Rhea" id="RHEA:12969"/>
        <dbReference type="ChEBI" id="CHEBI:15377"/>
        <dbReference type="ChEBI" id="CHEBI:15378"/>
        <dbReference type="ChEBI" id="CHEBI:30879"/>
        <dbReference type="ChEBI" id="CHEBI:57597"/>
        <dbReference type="ChEBI" id="CHEBI:83408"/>
        <dbReference type="EC" id="3.1.4.46"/>
    </reaction>
</comment>
<dbReference type="KEGG" id="aarc:G127AT_11385"/>
<keyword evidence="9" id="KW-1185">Reference proteome</keyword>
<dbReference type="GO" id="GO:0006071">
    <property type="term" value="P:glycerol metabolic process"/>
    <property type="evidence" value="ECO:0007669"/>
    <property type="project" value="UniProtKB-KW"/>
</dbReference>
<keyword evidence="4" id="KW-0319">Glycerol metabolism</keyword>
<dbReference type="Proteomes" id="UP000671914">
    <property type="component" value="Chromosome"/>
</dbReference>
<accession>A0A975IPE3</accession>
<comment type="similarity">
    <text evidence="1">Belongs to the glycerophosphoryl diester phosphodiesterase family.</text>
</comment>
<evidence type="ECO:0000256" key="1">
    <source>
        <dbReference type="ARBA" id="ARBA00007277"/>
    </source>
</evidence>
<evidence type="ECO:0000259" key="7">
    <source>
        <dbReference type="PROSITE" id="PS51704"/>
    </source>
</evidence>
<evidence type="ECO:0000313" key="8">
    <source>
        <dbReference type="EMBL" id="QTX03906.1"/>
    </source>
</evidence>
<dbReference type="InterPro" id="IPR030395">
    <property type="entry name" value="GP_PDE_dom"/>
</dbReference>
<dbReference type="PANTHER" id="PTHR43620:SF7">
    <property type="entry name" value="GLYCEROPHOSPHODIESTER PHOSPHODIESTERASE GDPD5-RELATED"/>
    <property type="match status" value="1"/>
</dbReference>
<evidence type="ECO:0000256" key="3">
    <source>
        <dbReference type="ARBA" id="ARBA00022729"/>
    </source>
</evidence>
<dbReference type="Gene3D" id="3.20.20.190">
    <property type="entry name" value="Phosphatidylinositol (PI) phosphodiesterase"/>
    <property type="match status" value="1"/>
</dbReference>
<organism evidence="8 9">
    <name type="scientific">Agromyces archimandritae</name>
    <dbReference type="NCBI Taxonomy" id="2781962"/>
    <lineage>
        <taxon>Bacteria</taxon>
        <taxon>Bacillati</taxon>
        <taxon>Actinomycetota</taxon>
        <taxon>Actinomycetes</taxon>
        <taxon>Micrococcales</taxon>
        <taxon>Microbacteriaceae</taxon>
        <taxon>Agromyces</taxon>
    </lineage>
</organism>
<evidence type="ECO:0000256" key="4">
    <source>
        <dbReference type="ARBA" id="ARBA00022798"/>
    </source>
</evidence>
<dbReference type="SUPFAM" id="SSF51695">
    <property type="entry name" value="PLC-like phosphodiesterases"/>
    <property type="match status" value="1"/>
</dbReference>